<evidence type="ECO:0000256" key="1">
    <source>
        <dbReference type="ARBA" id="ARBA00023125"/>
    </source>
</evidence>
<evidence type="ECO:0000313" key="7">
    <source>
        <dbReference type="EMBL" id="MBY8883051.1"/>
    </source>
</evidence>
<accession>A0ABS7QJT2</accession>
<comment type="caution">
    <text evidence="7">The sequence shown here is derived from an EMBL/GenBank/DDBJ whole genome shotgun (WGS) entry which is preliminary data.</text>
</comment>
<keyword evidence="3" id="KW-0227">DNA damage</keyword>
<dbReference type="PANTHER" id="PTHR41251:SF1">
    <property type="entry name" value="NON-HOMOLOGOUS END JOINING PROTEIN KU"/>
    <property type="match status" value="1"/>
</dbReference>
<evidence type="ECO:0000313" key="8">
    <source>
        <dbReference type="Proteomes" id="UP000778578"/>
    </source>
</evidence>
<dbReference type="RefSeq" id="WP_222969892.1">
    <property type="nucleotide sequence ID" value="NZ_JAINZZ010000104.1"/>
</dbReference>
<feature type="compositionally biased region" description="Basic and acidic residues" evidence="4">
    <location>
        <begin position="307"/>
        <end position="335"/>
    </location>
</feature>
<dbReference type="NCBIfam" id="TIGR02772">
    <property type="entry name" value="Ku_bact"/>
    <property type="match status" value="1"/>
</dbReference>
<evidence type="ECO:0000256" key="4">
    <source>
        <dbReference type="SAM" id="MobiDB-lite"/>
    </source>
</evidence>
<dbReference type="InterPro" id="IPR006164">
    <property type="entry name" value="DNA_bd_Ku70/Ku80"/>
</dbReference>
<keyword evidence="8" id="KW-1185">Reference proteome</keyword>
<feature type="domain" description="Ku" evidence="5">
    <location>
        <begin position="53"/>
        <end position="183"/>
    </location>
</feature>
<dbReference type="PANTHER" id="PTHR41251">
    <property type="entry name" value="NON-HOMOLOGOUS END JOINING PROTEIN KU"/>
    <property type="match status" value="1"/>
</dbReference>
<dbReference type="SMART" id="SM00559">
    <property type="entry name" value="Ku78"/>
    <property type="match status" value="1"/>
</dbReference>
<comment type="similarity">
    <text evidence="3">Belongs to the prokaryotic Ku family.</text>
</comment>
<evidence type="ECO:0000256" key="2">
    <source>
        <dbReference type="ARBA" id="ARBA00023172"/>
    </source>
</evidence>
<dbReference type="EMBL" id="JAINZZ010000104">
    <property type="protein sequence ID" value="MBY8883051.1"/>
    <property type="molecule type" value="Genomic_DNA"/>
</dbReference>
<gene>
    <name evidence="3" type="primary">ku</name>
    <name evidence="7" type="ORF">K7862_36270</name>
</gene>
<feature type="region of interest" description="Disordered" evidence="4">
    <location>
        <begin position="254"/>
        <end position="352"/>
    </location>
</feature>
<dbReference type="SUPFAM" id="SSF100939">
    <property type="entry name" value="SPOC domain-like"/>
    <property type="match status" value="1"/>
</dbReference>
<keyword evidence="3" id="KW-0234">DNA repair</keyword>
<feature type="compositionally biased region" description="Gly residues" evidence="4">
    <location>
        <begin position="262"/>
        <end position="271"/>
    </location>
</feature>
<feature type="domain" description="Rho termination factor-like N-terminal" evidence="6">
    <location>
        <begin position="304"/>
        <end position="346"/>
    </location>
</feature>
<sequence length="352" mass="38628">MARPVWSGVLSLGLVTVPVSMFSAVDEHTVHFHQVERGTSDRVRNQRVNERTGKEVAFDDIVKGYDTGDGGYVTVEADELDEIAPGKSQVLEIDGFVDLTEVEPVYFGRTYYLAPRSEEYAKIYQVLRTALEKSDRAGIATFTMRNKQYLTALRAEPDVMIVQLLHWADEVRDPRDELPDLPRRPNASNELDMALQLVEAMSMDWRPGDYHDTYEERVHALVEAKLEGREPPEAEATPEATNVIDLETALRSSIEKAKGGGRRGGAGGGAKSGSASGRATGKDSGGRRGGGPARRSGKADGPPDLDGMTKDELYRLASEEEVPGRSRMSRDDLVKALRKKTGRRGGKRGKAA</sequence>
<dbReference type="Proteomes" id="UP000778578">
    <property type="component" value="Unassembled WGS sequence"/>
</dbReference>
<dbReference type="CDD" id="cd00789">
    <property type="entry name" value="KU_like"/>
    <property type="match status" value="1"/>
</dbReference>
<dbReference type="PIRSF" id="PIRSF006493">
    <property type="entry name" value="Prok_Ku"/>
    <property type="match status" value="1"/>
</dbReference>
<reference evidence="7 8" key="1">
    <citation type="submission" date="2021-08" db="EMBL/GenBank/DDBJ databases">
        <title>WGS of actinomycetes from Thailand.</title>
        <authorList>
            <person name="Thawai C."/>
        </authorList>
    </citation>
    <scope>NUCLEOTIDE SEQUENCE [LARGE SCALE GENOMIC DNA]</scope>
    <source>
        <strain evidence="7 8">PLK6-54</strain>
    </source>
</reference>
<proteinExistence type="inferred from homology"/>
<evidence type="ECO:0000259" key="5">
    <source>
        <dbReference type="SMART" id="SM00559"/>
    </source>
</evidence>
<name>A0ABS7QJT2_9ACTN</name>
<dbReference type="InterPro" id="IPR011112">
    <property type="entry name" value="Rho-like_N"/>
</dbReference>
<keyword evidence="2 3" id="KW-0233">DNA recombination</keyword>
<keyword evidence="1 3" id="KW-0238">DNA-binding</keyword>
<evidence type="ECO:0000259" key="6">
    <source>
        <dbReference type="SMART" id="SM00959"/>
    </source>
</evidence>
<organism evidence="7 8">
    <name type="scientific">Actinacidiphila acidipaludis</name>
    <dbReference type="NCBI Taxonomy" id="2873382"/>
    <lineage>
        <taxon>Bacteria</taxon>
        <taxon>Bacillati</taxon>
        <taxon>Actinomycetota</taxon>
        <taxon>Actinomycetes</taxon>
        <taxon>Kitasatosporales</taxon>
        <taxon>Streptomycetaceae</taxon>
        <taxon>Actinacidiphila</taxon>
    </lineage>
</organism>
<dbReference type="Gene3D" id="2.40.290.10">
    <property type="match status" value="1"/>
</dbReference>
<comment type="subunit">
    <text evidence="3">Homodimer. Interacts with LigD.</text>
</comment>
<feature type="region of interest" description="Disordered" evidence="4">
    <location>
        <begin position="226"/>
        <end position="245"/>
    </location>
</feature>
<dbReference type="InterPro" id="IPR009187">
    <property type="entry name" value="Prok_Ku"/>
</dbReference>
<evidence type="ECO:0000256" key="3">
    <source>
        <dbReference type="HAMAP-Rule" id="MF_01875"/>
    </source>
</evidence>
<dbReference type="HAMAP" id="MF_01875">
    <property type="entry name" value="Prokaryotic_Ku"/>
    <property type="match status" value="1"/>
</dbReference>
<dbReference type="SMART" id="SM00959">
    <property type="entry name" value="Rho_N"/>
    <property type="match status" value="1"/>
</dbReference>
<protein>
    <recommendedName>
        <fullName evidence="3">Non-homologous end joining protein Ku</fullName>
    </recommendedName>
</protein>
<comment type="function">
    <text evidence="3">With LigD forms a non-homologous end joining (NHEJ) DNA repair enzyme, which repairs dsDNA breaks with reduced fidelity. Binds linear dsDNA with 5'- and 3'- overhangs but not closed circular dsDNA nor ssDNA. Recruits and stimulates the ligase activity of LigD.</text>
</comment>
<feature type="compositionally biased region" description="Basic residues" evidence="4">
    <location>
        <begin position="336"/>
        <end position="352"/>
    </location>
</feature>
<dbReference type="InterPro" id="IPR016194">
    <property type="entry name" value="SPOC-like_C_dom_sf"/>
</dbReference>
<dbReference type="Pfam" id="PF02735">
    <property type="entry name" value="Ku"/>
    <property type="match status" value="1"/>
</dbReference>